<keyword evidence="11" id="KW-1185">Reference proteome</keyword>
<evidence type="ECO:0000259" key="9">
    <source>
        <dbReference type="Pfam" id="PF12821"/>
    </source>
</evidence>
<keyword evidence="3 7" id="KW-0812">Transmembrane</keyword>
<dbReference type="InterPro" id="IPR050539">
    <property type="entry name" value="ThrE_Dicarb/AminoAcid_Exp"/>
</dbReference>
<dbReference type="InterPro" id="IPR010619">
    <property type="entry name" value="ThrE-like_N"/>
</dbReference>
<organism evidence="10 11">
    <name type="scientific">Crossiella cryophila</name>
    <dbReference type="NCBI Taxonomy" id="43355"/>
    <lineage>
        <taxon>Bacteria</taxon>
        <taxon>Bacillati</taxon>
        <taxon>Actinomycetota</taxon>
        <taxon>Actinomycetes</taxon>
        <taxon>Pseudonocardiales</taxon>
        <taxon>Pseudonocardiaceae</taxon>
        <taxon>Crossiella</taxon>
    </lineage>
</organism>
<keyword evidence="2" id="KW-1003">Cell membrane</keyword>
<keyword evidence="5 7" id="KW-0472">Membrane</keyword>
<feature type="transmembrane region" description="Helical" evidence="7">
    <location>
        <begin position="132"/>
        <end position="162"/>
    </location>
</feature>
<proteinExistence type="inferred from homology"/>
<feature type="transmembrane region" description="Helical" evidence="7">
    <location>
        <begin position="332"/>
        <end position="350"/>
    </location>
</feature>
<feature type="transmembrane region" description="Helical" evidence="7">
    <location>
        <begin position="359"/>
        <end position="383"/>
    </location>
</feature>
<reference evidence="10 11" key="1">
    <citation type="submission" date="2020-08" db="EMBL/GenBank/DDBJ databases">
        <title>Sequencing the genomes of 1000 actinobacteria strains.</title>
        <authorList>
            <person name="Klenk H.-P."/>
        </authorList>
    </citation>
    <scope>NUCLEOTIDE SEQUENCE [LARGE SCALE GENOMIC DNA]</scope>
    <source>
        <strain evidence="10 11">DSM 44230</strain>
    </source>
</reference>
<dbReference type="Pfam" id="PF12821">
    <property type="entry name" value="ThrE_2"/>
    <property type="match status" value="1"/>
</dbReference>
<feature type="transmembrane region" description="Helical" evidence="7">
    <location>
        <begin position="395"/>
        <end position="416"/>
    </location>
</feature>
<keyword evidence="4 7" id="KW-1133">Transmembrane helix</keyword>
<dbReference type="AlphaFoldDB" id="A0A7W7FXA1"/>
<dbReference type="PANTHER" id="PTHR34390">
    <property type="entry name" value="UPF0442 PROTEIN YJJB-RELATED"/>
    <property type="match status" value="1"/>
</dbReference>
<dbReference type="Pfam" id="PF06738">
    <property type="entry name" value="ThrE"/>
    <property type="match status" value="1"/>
</dbReference>
<dbReference type="GO" id="GO:0015744">
    <property type="term" value="P:succinate transport"/>
    <property type="evidence" value="ECO:0007669"/>
    <property type="project" value="TreeGrafter"/>
</dbReference>
<evidence type="ECO:0000256" key="4">
    <source>
        <dbReference type="ARBA" id="ARBA00022989"/>
    </source>
</evidence>
<evidence type="ECO:0000256" key="1">
    <source>
        <dbReference type="ARBA" id="ARBA00004651"/>
    </source>
</evidence>
<feature type="domain" description="Threonine/serine exporter-like N-terminal" evidence="8">
    <location>
        <begin position="18"/>
        <end position="262"/>
    </location>
</feature>
<evidence type="ECO:0000256" key="5">
    <source>
        <dbReference type="ARBA" id="ARBA00023136"/>
    </source>
</evidence>
<evidence type="ECO:0000313" key="10">
    <source>
        <dbReference type="EMBL" id="MBB4680915.1"/>
    </source>
</evidence>
<dbReference type="RefSeq" id="WP_246492665.1">
    <property type="nucleotide sequence ID" value="NZ_BAAAUI010000030.1"/>
</dbReference>
<dbReference type="Proteomes" id="UP000533598">
    <property type="component" value="Unassembled WGS sequence"/>
</dbReference>
<dbReference type="InterPro" id="IPR024528">
    <property type="entry name" value="ThrE_2"/>
</dbReference>
<evidence type="ECO:0000256" key="6">
    <source>
        <dbReference type="ARBA" id="ARBA00034125"/>
    </source>
</evidence>
<comment type="subcellular location">
    <subcellularLocation>
        <location evidence="1">Cell membrane</location>
        <topology evidence="1">Multi-pass membrane protein</topology>
    </subcellularLocation>
</comment>
<sequence length="447" mass="45611">MLHGPKVPDASTVHQVLDLALRIGELQLACGAGAADVTATMLAVTNAYGLPTTDVDVTFTSITACCHRGNLAAPVTTTRVVRARSLDYTRLSALEQLVRRINAGTLTADEALTGLEAVSTAPHPYPRWVATLAWAAMAASVAVLLGGGPLLAGIAAFTTALIDRVGRIVNRLALPFFFQQVIGGALATAMALGVHAMDPTSQLVRPSLVVATGIIVLLAGLSIVGTVQDAITGYNVTAAGRAMEVLLMTAGLVIGVLLVLRLAVSQGLHISVAEPPPPLLAHVPLMIVAGGLTSFCFAWASYATLKALFVAGLAGAAGTASYGVLTVLGTDLLVASAGAAILIGFVGGVISRRLRIPPLIIAVSGLTPLLPGLTTYHALFQLAVERNISAGAQSLLLAAGIALALAAGVVLGEFLAQPVRTGLGRLGRTLAGPRFSGPLRPTETPLE</sequence>
<comment type="caution">
    <text evidence="10">The sequence shown here is derived from an EMBL/GenBank/DDBJ whole genome shotgun (WGS) entry which is preliminary data.</text>
</comment>
<feature type="transmembrane region" description="Helical" evidence="7">
    <location>
        <begin position="307"/>
        <end position="326"/>
    </location>
</feature>
<name>A0A7W7FXA1_9PSEU</name>
<feature type="transmembrane region" description="Helical" evidence="7">
    <location>
        <begin position="174"/>
        <end position="197"/>
    </location>
</feature>
<protein>
    <submittedName>
        <fullName evidence="10">Uncharacterized membrane protein YjjP (DUF1212 family)</fullName>
    </submittedName>
</protein>
<feature type="transmembrane region" description="Helical" evidence="7">
    <location>
        <begin position="279"/>
        <end position="300"/>
    </location>
</feature>
<evidence type="ECO:0000313" key="11">
    <source>
        <dbReference type="Proteomes" id="UP000533598"/>
    </source>
</evidence>
<comment type="similarity">
    <text evidence="6">Belongs to the ThrE exporter (TC 2.A.79) family.</text>
</comment>
<dbReference type="GO" id="GO:0005886">
    <property type="term" value="C:plasma membrane"/>
    <property type="evidence" value="ECO:0007669"/>
    <property type="project" value="UniProtKB-SubCell"/>
</dbReference>
<accession>A0A7W7FXA1</accession>
<dbReference type="PANTHER" id="PTHR34390:SF2">
    <property type="entry name" value="SUCCINATE TRANSPORTER SUBUNIT YJJP-RELATED"/>
    <property type="match status" value="1"/>
</dbReference>
<feature type="domain" description="Threonine/Serine exporter ThrE" evidence="9">
    <location>
        <begin position="292"/>
        <end position="413"/>
    </location>
</feature>
<evidence type="ECO:0000256" key="3">
    <source>
        <dbReference type="ARBA" id="ARBA00022692"/>
    </source>
</evidence>
<evidence type="ECO:0000256" key="7">
    <source>
        <dbReference type="SAM" id="Phobius"/>
    </source>
</evidence>
<dbReference type="GO" id="GO:0022857">
    <property type="term" value="F:transmembrane transporter activity"/>
    <property type="evidence" value="ECO:0007669"/>
    <property type="project" value="InterPro"/>
</dbReference>
<evidence type="ECO:0000256" key="2">
    <source>
        <dbReference type="ARBA" id="ARBA00022475"/>
    </source>
</evidence>
<evidence type="ECO:0000259" key="8">
    <source>
        <dbReference type="Pfam" id="PF06738"/>
    </source>
</evidence>
<gene>
    <name evidence="10" type="ORF">HNR67_007033</name>
</gene>
<dbReference type="EMBL" id="JACHMH010000001">
    <property type="protein sequence ID" value="MBB4680915.1"/>
    <property type="molecule type" value="Genomic_DNA"/>
</dbReference>
<feature type="transmembrane region" description="Helical" evidence="7">
    <location>
        <begin position="203"/>
        <end position="224"/>
    </location>
</feature>
<feature type="transmembrane region" description="Helical" evidence="7">
    <location>
        <begin position="245"/>
        <end position="264"/>
    </location>
</feature>